<name>A0A2S4HGJ4_9GAMM</name>
<dbReference type="Proteomes" id="UP000237222">
    <property type="component" value="Unassembled WGS sequence"/>
</dbReference>
<accession>A0A2S4HGJ4</accession>
<comment type="caution">
    <text evidence="1">The sequence shown here is derived from an EMBL/GenBank/DDBJ whole genome shotgun (WGS) entry which is preliminary data.</text>
</comment>
<sequence length="98" mass="11082">MGSDASVPNISLRQRHNKSPEELRELIKLMATKLEERYQLNARWLNNDAVEVARPGINGRITLGENEVRVEIKLGLMMSAFKSTIESEISRSMAEKLA</sequence>
<proteinExistence type="predicted"/>
<dbReference type="InterPro" id="IPR013433">
    <property type="entry name" value="PHA_gran_rgn"/>
</dbReference>
<keyword evidence="4" id="KW-1185">Reference proteome</keyword>
<dbReference type="AlphaFoldDB" id="A0A2S4HGJ4"/>
<evidence type="ECO:0000313" key="4">
    <source>
        <dbReference type="Proteomes" id="UP000274695"/>
    </source>
</evidence>
<organism evidence="1 3">
    <name type="scientific">Zhongshania marina</name>
    <dbReference type="NCBI Taxonomy" id="2304603"/>
    <lineage>
        <taxon>Bacteria</taxon>
        <taxon>Pseudomonadati</taxon>
        <taxon>Pseudomonadota</taxon>
        <taxon>Gammaproteobacteria</taxon>
        <taxon>Cellvibrionales</taxon>
        <taxon>Spongiibacteraceae</taxon>
        <taxon>Zhongshania</taxon>
    </lineage>
</organism>
<evidence type="ECO:0000313" key="1">
    <source>
        <dbReference type="EMBL" id="POP53050.1"/>
    </source>
</evidence>
<protein>
    <submittedName>
        <fullName evidence="1">Polyhydroxyalkanoic acid synthase</fullName>
    </submittedName>
</protein>
<gene>
    <name evidence="1" type="ORF">C0068_08130</name>
    <name evidence="2" type="ORF">D0911_09340</name>
</gene>
<evidence type="ECO:0000313" key="2">
    <source>
        <dbReference type="EMBL" id="RNL63932.1"/>
    </source>
</evidence>
<reference evidence="1" key="1">
    <citation type="submission" date="2018-01" db="EMBL/GenBank/DDBJ databases">
        <authorList>
            <person name="Yu X.-D."/>
        </authorList>
    </citation>
    <scope>NUCLEOTIDE SEQUENCE</scope>
    <source>
        <strain evidence="1">ZX-21</strain>
    </source>
</reference>
<reference evidence="2 4" key="2">
    <citation type="submission" date="2018-10" db="EMBL/GenBank/DDBJ databases">
        <title>Draft genome sequence of Zhongshania sp. DSW25-10.</title>
        <authorList>
            <person name="Oh J."/>
        </authorList>
    </citation>
    <scope>NUCLEOTIDE SEQUENCE [LARGE SCALE GENOMIC DNA]</scope>
    <source>
        <strain evidence="2 4">DSW25-10</strain>
    </source>
</reference>
<dbReference type="EMBL" id="PQGG01000019">
    <property type="protein sequence ID" value="POP53050.1"/>
    <property type="molecule type" value="Genomic_DNA"/>
</dbReference>
<dbReference type="Pfam" id="PF09650">
    <property type="entry name" value="PHA_gran_rgn"/>
    <property type="match status" value="1"/>
</dbReference>
<dbReference type="EMBL" id="RHGB01000009">
    <property type="protein sequence ID" value="RNL63932.1"/>
    <property type="molecule type" value="Genomic_DNA"/>
</dbReference>
<evidence type="ECO:0000313" key="3">
    <source>
        <dbReference type="Proteomes" id="UP000237222"/>
    </source>
</evidence>
<dbReference type="Proteomes" id="UP000274695">
    <property type="component" value="Unassembled WGS sequence"/>
</dbReference>
<dbReference type="NCBIfam" id="TIGR02610">
    <property type="entry name" value="PHA_gran_rgn"/>
    <property type="match status" value="1"/>
</dbReference>